<gene>
    <name evidence="1" type="ORF">NQ314_016672</name>
</gene>
<proteinExistence type="predicted"/>
<sequence length="284" mass="32743">MAGRPKSAEKIEEVLGHILSYPGATQWNSLFDEISQISRHKEKLPLLFEQLDIINQVFKDTELQYLSEYCLILKPIANALDILQGENNTYLVMYYLPILNACRSGLLKRFELFFDFSNLQAIIASFTLPQFKLKWINNFKQFSNDDLGESIGKLVLETAQNYNTDYKVESVNKPKYTTSEEDFFEFGDEEFSSSSSSLANNFKKRTELEILQYLTDPGTQLHVLNNYPTIKKLLFRYNTCLPSSAPVERLFSFAEIINAARRHALSDKNFENLVLIKANSDRIL</sequence>
<keyword evidence="2" id="KW-1185">Reference proteome</keyword>
<dbReference type="AlphaFoldDB" id="A0AAV8WW93"/>
<evidence type="ECO:0000313" key="1">
    <source>
        <dbReference type="EMBL" id="KAJ8930525.1"/>
    </source>
</evidence>
<dbReference type="SUPFAM" id="SSF53098">
    <property type="entry name" value="Ribonuclease H-like"/>
    <property type="match status" value="1"/>
</dbReference>
<dbReference type="Proteomes" id="UP001162156">
    <property type="component" value="Unassembled WGS sequence"/>
</dbReference>
<dbReference type="EMBL" id="JANEYF010004629">
    <property type="protein sequence ID" value="KAJ8930525.1"/>
    <property type="molecule type" value="Genomic_DNA"/>
</dbReference>
<comment type="caution">
    <text evidence="1">The sequence shown here is derived from an EMBL/GenBank/DDBJ whole genome shotgun (WGS) entry which is preliminary data.</text>
</comment>
<dbReference type="InterPro" id="IPR012337">
    <property type="entry name" value="RNaseH-like_sf"/>
</dbReference>
<name>A0AAV8WW93_9CUCU</name>
<evidence type="ECO:0000313" key="2">
    <source>
        <dbReference type="Proteomes" id="UP001162156"/>
    </source>
</evidence>
<reference evidence="1" key="1">
    <citation type="journal article" date="2023" name="Insect Mol. Biol.">
        <title>Genome sequencing provides insights into the evolution of gene families encoding plant cell wall-degrading enzymes in longhorned beetles.</title>
        <authorList>
            <person name="Shin N.R."/>
            <person name="Okamura Y."/>
            <person name="Kirsch R."/>
            <person name="Pauchet Y."/>
        </authorList>
    </citation>
    <scope>NUCLEOTIDE SEQUENCE</scope>
    <source>
        <strain evidence="1">RBIC_L_NR</strain>
    </source>
</reference>
<organism evidence="1 2">
    <name type="scientific">Rhamnusium bicolor</name>
    <dbReference type="NCBI Taxonomy" id="1586634"/>
    <lineage>
        <taxon>Eukaryota</taxon>
        <taxon>Metazoa</taxon>
        <taxon>Ecdysozoa</taxon>
        <taxon>Arthropoda</taxon>
        <taxon>Hexapoda</taxon>
        <taxon>Insecta</taxon>
        <taxon>Pterygota</taxon>
        <taxon>Neoptera</taxon>
        <taxon>Endopterygota</taxon>
        <taxon>Coleoptera</taxon>
        <taxon>Polyphaga</taxon>
        <taxon>Cucujiformia</taxon>
        <taxon>Chrysomeloidea</taxon>
        <taxon>Cerambycidae</taxon>
        <taxon>Lepturinae</taxon>
        <taxon>Rhagiini</taxon>
        <taxon>Rhamnusium</taxon>
    </lineage>
</organism>
<accession>A0AAV8WW93</accession>
<protein>
    <recommendedName>
        <fullName evidence="3">HAT C-terminal dimerisation domain-containing protein</fullName>
    </recommendedName>
</protein>
<evidence type="ECO:0008006" key="3">
    <source>
        <dbReference type="Google" id="ProtNLM"/>
    </source>
</evidence>